<dbReference type="GO" id="GO:0005886">
    <property type="term" value="C:plasma membrane"/>
    <property type="evidence" value="ECO:0007669"/>
    <property type="project" value="UniProtKB-SubCell"/>
</dbReference>
<feature type="transmembrane region" description="Helical" evidence="6">
    <location>
        <begin position="183"/>
        <end position="203"/>
    </location>
</feature>
<sequence length="317" mass="34206">MPVLFLIIACALWGLSFPVVKALHYEQTLRIPEASSAFLAAWMQVGRFGLGALILLPLLHRVRPTRQELRQGLLLAFWGGFGMAVQADGLAYTPASTSAFLTQAYCVILPLWACLRQRQWPTLRVVGATALVVAGGAILAGLRPGDLRLGRGEIETLVGAFIFTFQILTLENPRYDGNRGLPVTFVMCSGIAILFIPIAWVLAPSSSAMIQAGASLPSFVLVAVLAVFCSVGAYLLMNVWQPRVSATEAGLIYTIEPVFTAGYALFLPAMLGTFVGKEYPNETLTFSLMVGGSLILAANVLMQWKRPPHDPSIAPMP</sequence>
<keyword evidence="4 6" id="KW-1133">Transmembrane helix</keyword>
<dbReference type="PANTHER" id="PTHR42920:SF5">
    <property type="entry name" value="EAMA DOMAIN-CONTAINING PROTEIN"/>
    <property type="match status" value="1"/>
</dbReference>
<dbReference type="InterPro" id="IPR037185">
    <property type="entry name" value="EmrE-like"/>
</dbReference>
<reference evidence="8" key="1">
    <citation type="submission" date="2021-04" db="EMBL/GenBank/DDBJ databases">
        <title>Luteolibacter sp. 32A isolated from the skin of an Anderson's salamander (Ambystoma andersonii).</title>
        <authorList>
            <person name="Spergser J."/>
            <person name="Busse H.-J."/>
        </authorList>
    </citation>
    <scope>NUCLEOTIDE SEQUENCE</scope>
    <source>
        <strain evidence="8">32A</strain>
    </source>
</reference>
<dbReference type="Proteomes" id="UP000676169">
    <property type="component" value="Chromosome"/>
</dbReference>
<evidence type="ECO:0000256" key="2">
    <source>
        <dbReference type="ARBA" id="ARBA00022475"/>
    </source>
</evidence>
<dbReference type="EMBL" id="CP073100">
    <property type="protein sequence ID" value="QUE51193.1"/>
    <property type="molecule type" value="Genomic_DNA"/>
</dbReference>
<accession>A0A975IZP9</accession>
<keyword evidence="2" id="KW-1003">Cell membrane</keyword>
<evidence type="ECO:0000256" key="1">
    <source>
        <dbReference type="ARBA" id="ARBA00004651"/>
    </source>
</evidence>
<organism evidence="8 9">
    <name type="scientific">Luteolibacter ambystomatis</name>
    <dbReference type="NCBI Taxonomy" id="2824561"/>
    <lineage>
        <taxon>Bacteria</taxon>
        <taxon>Pseudomonadati</taxon>
        <taxon>Verrucomicrobiota</taxon>
        <taxon>Verrucomicrobiia</taxon>
        <taxon>Verrucomicrobiales</taxon>
        <taxon>Verrucomicrobiaceae</taxon>
        <taxon>Luteolibacter</taxon>
    </lineage>
</organism>
<feature type="transmembrane region" description="Helical" evidence="6">
    <location>
        <begin position="283"/>
        <end position="302"/>
    </location>
</feature>
<dbReference type="AlphaFoldDB" id="A0A975IZP9"/>
<evidence type="ECO:0000313" key="8">
    <source>
        <dbReference type="EMBL" id="QUE51193.1"/>
    </source>
</evidence>
<keyword evidence="9" id="KW-1185">Reference proteome</keyword>
<dbReference type="PANTHER" id="PTHR42920">
    <property type="entry name" value="OS03G0707200 PROTEIN-RELATED"/>
    <property type="match status" value="1"/>
</dbReference>
<proteinExistence type="predicted"/>
<feature type="transmembrane region" description="Helical" evidence="6">
    <location>
        <begin position="98"/>
        <end position="115"/>
    </location>
</feature>
<evidence type="ECO:0000256" key="6">
    <source>
        <dbReference type="SAM" id="Phobius"/>
    </source>
</evidence>
<feature type="transmembrane region" description="Helical" evidence="6">
    <location>
        <begin position="72"/>
        <end position="92"/>
    </location>
</feature>
<keyword evidence="3 6" id="KW-0812">Transmembrane</keyword>
<evidence type="ECO:0000256" key="5">
    <source>
        <dbReference type="ARBA" id="ARBA00023136"/>
    </source>
</evidence>
<protein>
    <submittedName>
        <fullName evidence="8">DMT family transporter</fullName>
    </submittedName>
</protein>
<evidence type="ECO:0000259" key="7">
    <source>
        <dbReference type="Pfam" id="PF00892"/>
    </source>
</evidence>
<dbReference type="Pfam" id="PF00892">
    <property type="entry name" value="EamA"/>
    <property type="match status" value="1"/>
</dbReference>
<evidence type="ECO:0000256" key="4">
    <source>
        <dbReference type="ARBA" id="ARBA00022989"/>
    </source>
</evidence>
<dbReference type="KEGG" id="lamb:KBB96_20360"/>
<feature type="domain" description="EamA" evidence="7">
    <location>
        <begin position="3"/>
        <end position="138"/>
    </location>
</feature>
<dbReference type="RefSeq" id="WP_211631332.1">
    <property type="nucleotide sequence ID" value="NZ_CP073100.1"/>
</dbReference>
<name>A0A975IZP9_9BACT</name>
<comment type="subcellular location">
    <subcellularLocation>
        <location evidence="1">Cell membrane</location>
        <topology evidence="1">Multi-pass membrane protein</topology>
    </subcellularLocation>
</comment>
<gene>
    <name evidence="8" type="ORF">KBB96_20360</name>
</gene>
<feature type="transmembrane region" description="Helical" evidence="6">
    <location>
        <begin position="215"/>
        <end position="237"/>
    </location>
</feature>
<feature type="transmembrane region" description="Helical" evidence="6">
    <location>
        <begin position="154"/>
        <end position="171"/>
    </location>
</feature>
<evidence type="ECO:0000313" key="9">
    <source>
        <dbReference type="Proteomes" id="UP000676169"/>
    </source>
</evidence>
<feature type="transmembrane region" description="Helical" evidence="6">
    <location>
        <begin position="38"/>
        <end position="60"/>
    </location>
</feature>
<dbReference type="InterPro" id="IPR051258">
    <property type="entry name" value="Diverse_Substrate_Transporter"/>
</dbReference>
<keyword evidence="5 6" id="KW-0472">Membrane</keyword>
<dbReference type="InterPro" id="IPR000620">
    <property type="entry name" value="EamA_dom"/>
</dbReference>
<evidence type="ECO:0000256" key="3">
    <source>
        <dbReference type="ARBA" id="ARBA00022692"/>
    </source>
</evidence>
<feature type="transmembrane region" description="Helical" evidence="6">
    <location>
        <begin position="122"/>
        <end position="142"/>
    </location>
</feature>
<feature type="transmembrane region" description="Helical" evidence="6">
    <location>
        <begin position="249"/>
        <end position="271"/>
    </location>
</feature>
<dbReference type="SUPFAM" id="SSF103481">
    <property type="entry name" value="Multidrug resistance efflux transporter EmrE"/>
    <property type="match status" value="2"/>
</dbReference>